<name>A0ABU2H2X7_9ACTN</name>
<dbReference type="Proteomes" id="UP001250214">
    <property type="component" value="Unassembled WGS sequence"/>
</dbReference>
<keyword evidence="3" id="KW-1185">Reference proteome</keyword>
<gene>
    <name evidence="2" type="ORF">RIF23_04995</name>
</gene>
<dbReference type="RefSeq" id="WP_310911104.1">
    <property type="nucleotide sequence ID" value="NZ_JAVLVT010000001.1"/>
</dbReference>
<feature type="region of interest" description="Disordered" evidence="1">
    <location>
        <begin position="385"/>
        <end position="471"/>
    </location>
</feature>
<feature type="compositionally biased region" description="Polar residues" evidence="1">
    <location>
        <begin position="438"/>
        <end position="455"/>
    </location>
</feature>
<feature type="region of interest" description="Disordered" evidence="1">
    <location>
        <begin position="256"/>
        <end position="333"/>
    </location>
</feature>
<evidence type="ECO:0000256" key="1">
    <source>
        <dbReference type="SAM" id="MobiDB-lite"/>
    </source>
</evidence>
<dbReference type="EMBL" id="JAVLVT010000001">
    <property type="protein sequence ID" value="MDS1269646.1"/>
    <property type="molecule type" value="Genomic_DNA"/>
</dbReference>
<protein>
    <recommendedName>
        <fullName evidence="4">Secreted protein</fullName>
    </recommendedName>
</protein>
<evidence type="ECO:0000313" key="2">
    <source>
        <dbReference type="EMBL" id="MDS1269646.1"/>
    </source>
</evidence>
<sequence length="471" mass="51513">MTVRLGMAIGAATAAVVLAALLVGWWALVGVAGLLLGGGLVWASRSTSPPPQPEPPPAPAPPPVAVEPEARERRKHIVRHPVPSARSDYHFLFSAVVCWYGEARDDTSAGAAAVTAVQEQVRTFLGNEQPEEYETVQSRLAAALDDIRCAHPDIRGLRVVDVRVELPTADEQRLEQLSEVRKRKAAREEERELERLERAYLGDDALADPGRAVVWWLARNPDRVDEAVGNISTLTRLSSAATGHEIPDVYRDLMRETGDRDSRPPDPALSGLSWLAPDPHLEHTSSGDSEALRPGWGSADTDSDTVDAPRPAPRGDTDTGEAPEGGSVPQLWRDWERVLEHECTDRDDESRERFLDEEVQRIHGRGHVALAAWLRRRFDIPDILEDHREPDDAPTSGEWDHEAQTPNPSDLAVQPPGGVGDAAYVGFADAMPEPTQAHRAQTAPTSDPLPQTSVEPPSRRESHPHSAPPEP</sequence>
<proteinExistence type="predicted"/>
<evidence type="ECO:0000313" key="3">
    <source>
        <dbReference type="Proteomes" id="UP001250214"/>
    </source>
</evidence>
<feature type="region of interest" description="Disordered" evidence="1">
    <location>
        <begin position="45"/>
        <end position="65"/>
    </location>
</feature>
<reference evidence="3" key="1">
    <citation type="submission" date="2023-07" db="EMBL/GenBank/DDBJ databases">
        <title>Novel species in the genus Lipingzhangella isolated from Sambhar Salt Lake.</title>
        <authorList>
            <person name="Jiya N."/>
            <person name="Kajale S."/>
            <person name="Sharma A."/>
        </authorList>
    </citation>
    <scope>NUCLEOTIDE SEQUENCE [LARGE SCALE GENOMIC DNA]</scope>
    <source>
        <strain evidence="3">LS1_29</strain>
    </source>
</reference>
<feature type="compositionally biased region" description="Pro residues" evidence="1">
    <location>
        <begin position="48"/>
        <end position="65"/>
    </location>
</feature>
<comment type="caution">
    <text evidence="2">The sequence shown here is derived from an EMBL/GenBank/DDBJ whole genome shotgun (WGS) entry which is preliminary data.</text>
</comment>
<accession>A0ABU2H2X7</accession>
<organism evidence="2 3">
    <name type="scientific">Lipingzhangella rawalii</name>
    <dbReference type="NCBI Taxonomy" id="2055835"/>
    <lineage>
        <taxon>Bacteria</taxon>
        <taxon>Bacillati</taxon>
        <taxon>Actinomycetota</taxon>
        <taxon>Actinomycetes</taxon>
        <taxon>Streptosporangiales</taxon>
        <taxon>Nocardiopsidaceae</taxon>
        <taxon>Lipingzhangella</taxon>
    </lineage>
</organism>
<evidence type="ECO:0008006" key="4">
    <source>
        <dbReference type="Google" id="ProtNLM"/>
    </source>
</evidence>